<dbReference type="NCBIfam" id="TIGR00420">
    <property type="entry name" value="trmU"/>
    <property type="match status" value="1"/>
</dbReference>
<dbReference type="GO" id="GO:0002143">
    <property type="term" value="P:tRNA wobble position uridine thiolation"/>
    <property type="evidence" value="ECO:0007669"/>
    <property type="project" value="TreeGrafter"/>
</dbReference>
<comment type="subcellular location">
    <subcellularLocation>
        <location evidence="9">Cytoplasm</location>
    </subcellularLocation>
</comment>
<feature type="domain" description="tRNA-specific 2-thiouridylase MnmA-like central" evidence="11">
    <location>
        <begin position="209"/>
        <end position="271"/>
    </location>
</feature>
<dbReference type="InterPro" id="IPR004506">
    <property type="entry name" value="MnmA-like"/>
</dbReference>
<reference evidence="12" key="2">
    <citation type="submission" date="2014-06" db="EMBL/GenBank/DDBJ databases">
        <title>Draft genome sequence of Eubacterium siraeum (DSM 15702).</title>
        <authorList>
            <person name="Sudarsanam P."/>
            <person name="Ley R."/>
            <person name="Guruge J."/>
            <person name="Turnbaugh P.J."/>
            <person name="Mahowald M."/>
            <person name="Liep D."/>
            <person name="Gordon J."/>
        </authorList>
    </citation>
    <scope>NUCLEOTIDE SEQUENCE</scope>
    <source>
        <strain evidence="12">DSM 15702</strain>
    </source>
</reference>
<feature type="active site" description="Nucleophile" evidence="9">
    <location>
        <position position="103"/>
    </location>
</feature>
<feature type="disulfide bond" description="Alternate" evidence="9">
    <location>
        <begin position="103"/>
        <end position="200"/>
    </location>
</feature>
<feature type="domain" description="tRNA-specific 2-thiouridylase MnmA-like C-terminal" evidence="10">
    <location>
        <begin position="282"/>
        <end position="354"/>
    </location>
</feature>
<dbReference type="GO" id="GO:0103016">
    <property type="term" value="F:tRNA-uridine 2-sulfurtransferase activity"/>
    <property type="evidence" value="ECO:0007669"/>
    <property type="project" value="UniProtKB-EC"/>
</dbReference>
<evidence type="ECO:0000256" key="5">
    <source>
        <dbReference type="ARBA" id="ARBA00022840"/>
    </source>
</evidence>
<keyword evidence="1 9" id="KW-0820">tRNA-binding</keyword>
<keyword evidence="5 9" id="KW-0067">ATP-binding</keyword>
<organism evidence="12 13">
    <name type="scientific">[Eubacterium] siraeum DSM 15702</name>
    <dbReference type="NCBI Taxonomy" id="428128"/>
    <lineage>
        <taxon>Bacteria</taxon>
        <taxon>Bacillati</taxon>
        <taxon>Bacillota</taxon>
        <taxon>Clostridia</taxon>
        <taxon>Eubacteriales</taxon>
        <taxon>Oscillospiraceae</taxon>
        <taxon>Oscillospiraceae incertae sedis</taxon>
    </lineage>
</organism>
<evidence type="ECO:0000256" key="1">
    <source>
        <dbReference type="ARBA" id="ARBA00022555"/>
    </source>
</evidence>
<protein>
    <recommendedName>
        <fullName evidence="9">tRNA-specific 2-thiouridylase MnmA</fullName>
        <ecNumber evidence="9">2.8.1.13</ecNumber>
    </recommendedName>
</protein>
<dbReference type="InterPro" id="IPR023382">
    <property type="entry name" value="MnmA-like_central_sf"/>
</dbReference>
<feature type="region of interest" description="Interaction with tRNA" evidence="9">
    <location>
        <begin position="306"/>
        <end position="307"/>
    </location>
</feature>
<evidence type="ECO:0000256" key="3">
    <source>
        <dbReference type="ARBA" id="ARBA00022694"/>
    </source>
</evidence>
<feature type="site" description="Interaction with tRNA" evidence="9">
    <location>
        <position position="128"/>
    </location>
</feature>
<feature type="site" description="Interaction with tRNA" evidence="9">
    <location>
        <position position="338"/>
    </location>
</feature>
<comment type="similarity">
    <text evidence="9">Belongs to the MnmA/TRMU family.</text>
</comment>
<reference evidence="12" key="1">
    <citation type="submission" date="2007-10" db="EMBL/GenBank/DDBJ databases">
        <authorList>
            <person name="Fulton L."/>
            <person name="Clifton S."/>
            <person name="Fulton B."/>
            <person name="Xu J."/>
            <person name="Minx P."/>
            <person name="Pepin K.H."/>
            <person name="Johnson M."/>
            <person name="Thiruvilangam P."/>
            <person name="Bhonagiri V."/>
            <person name="Nash W.E."/>
            <person name="Mardis E.R."/>
            <person name="Wilson R.K."/>
        </authorList>
    </citation>
    <scope>NUCLEOTIDE SEQUENCE [LARGE SCALE GENOMIC DNA]</scope>
    <source>
        <strain evidence="12">DSM 15702</strain>
    </source>
</reference>
<evidence type="ECO:0000313" key="12">
    <source>
        <dbReference type="EMBL" id="EDR99833.1"/>
    </source>
</evidence>
<dbReference type="CDD" id="cd01998">
    <property type="entry name" value="MnmA_TRMU-like"/>
    <property type="match status" value="1"/>
</dbReference>
<evidence type="ECO:0000256" key="8">
    <source>
        <dbReference type="ARBA" id="ARBA00051542"/>
    </source>
</evidence>
<evidence type="ECO:0000256" key="7">
    <source>
        <dbReference type="ARBA" id="ARBA00023157"/>
    </source>
</evidence>
<evidence type="ECO:0000256" key="2">
    <source>
        <dbReference type="ARBA" id="ARBA00022679"/>
    </source>
</evidence>
<keyword evidence="7 9" id="KW-1015">Disulfide bond</keyword>
<gene>
    <name evidence="9" type="primary">mnmA</name>
    <name evidence="12" type="synonym">trmU</name>
    <name evidence="12" type="ORF">EUBSIR_02454</name>
</gene>
<dbReference type="NCBIfam" id="NF001138">
    <property type="entry name" value="PRK00143.1"/>
    <property type="match status" value="1"/>
</dbReference>
<feature type="active site" description="Cysteine persulfide intermediate" evidence="9">
    <location>
        <position position="200"/>
    </location>
</feature>
<evidence type="ECO:0000256" key="6">
    <source>
        <dbReference type="ARBA" id="ARBA00022884"/>
    </source>
</evidence>
<name>B0MRH7_9FIRM</name>
<dbReference type="InterPro" id="IPR046885">
    <property type="entry name" value="MnmA-like_C"/>
</dbReference>
<dbReference type="PANTHER" id="PTHR11933:SF5">
    <property type="entry name" value="MITOCHONDRIAL TRNA-SPECIFIC 2-THIOURIDYLASE 1"/>
    <property type="match status" value="1"/>
</dbReference>
<comment type="catalytic activity">
    <reaction evidence="8 9">
        <text>S-sulfanyl-L-cysteinyl-[protein] + uridine(34) in tRNA + AH2 + ATP = 2-thiouridine(34) in tRNA + L-cysteinyl-[protein] + A + AMP + diphosphate + H(+)</text>
        <dbReference type="Rhea" id="RHEA:47032"/>
        <dbReference type="Rhea" id="RHEA-COMP:10131"/>
        <dbReference type="Rhea" id="RHEA-COMP:11726"/>
        <dbReference type="Rhea" id="RHEA-COMP:11727"/>
        <dbReference type="Rhea" id="RHEA-COMP:11728"/>
        <dbReference type="ChEBI" id="CHEBI:13193"/>
        <dbReference type="ChEBI" id="CHEBI:15378"/>
        <dbReference type="ChEBI" id="CHEBI:17499"/>
        <dbReference type="ChEBI" id="CHEBI:29950"/>
        <dbReference type="ChEBI" id="CHEBI:30616"/>
        <dbReference type="ChEBI" id="CHEBI:33019"/>
        <dbReference type="ChEBI" id="CHEBI:61963"/>
        <dbReference type="ChEBI" id="CHEBI:65315"/>
        <dbReference type="ChEBI" id="CHEBI:87170"/>
        <dbReference type="ChEBI" id="CHEBI:456215"/>
        <dbReference type="EC" id="2.8.1.13"/>
    </reaction>
</comment>
<dbReference type="FunFam" id="3.40.50.620:FF:000115">
    <property type="entry name" value="tRNA-specific 2-thiouridylase MnmA"/>
    <property type="match status" value="1"/>
</dbReference>
<dbReference type="GO" id="GO:0008168">
    <property type="term" value="F:methyltransferase activity"/>
    <property type="evidence" value="ECO:0007669"/>
    <property type="project" value="UniProtKB-KW"/>
</dbReference>
<evidence type="ECO:0000256" key="4">
    <source>
        <dbReference type="ARBA" id="ARBA00022741"/>
    </source>
</evidence>
<keyword evidence="13" id="KW-1185">Reference proteome</keyword>
<dbReference type="EMBL" id="ABCA03000054">
    <property type="protein sequence ID" value="EDR99833.1"/>
    <property type="molecule type" value="Genomic_DNA"/>
</dbReference>
<proteinExistence type="inferred from homology"/>
<dbReference type="Gene3D" id="2.40.30.10">
    <property type="entry name" value="Translation factors"/>
    <property type="match status" value="1"/>
</dbReference>
<feature type="region of interest" description="Interaction with tRNA" evidence="9">
    <location>
        <begin position="150"/>
        <end position="152"/>
    </location>
</feature>
<evidence type="ECO:0000259" key="11">
    <source>
        <dbReference type="Pfam" id="PF20259"/>
    </source>
</evidence>
<keyword evidence="9" id="KW-0963">Cytoplasm</keyword>
<dbReference type="Pfam" id="PF03054">
    <property type="entry name" value="tRNA_Me_trans"/>
    <property type="match status" value="1"/>
</dbReference>
<keyword evidence="12" id="KW-0489">Methyltransferase</keyword>
<dbReference type="Proteomes" id="UP000005326">
    <property type="component" value="Unassembled WGS sequence"/>
</dbReference>
<dbReference type="GO" id="GO:0005737">
    <property type="term" value="C:cytoplasm"/>
    <property type="evidence" value="ECO:0007669"/>
    <property type="project" value="UniProtKB-SubCell"/>
</dbReference>
<keyword evidence="4 9" id="KW-0547">Nucleotide-binding</keyword>
<comment type="caution">
    <text evidence="12">The sequence shown here is derived from an EMBL/GenBank/DDBJ whole genome shotgun (WGS) entry which is preliminary data.</text>
</comment>
<keyword evidence="3 9" id="KW-0819">tRNA processing</keyword>
<dbReference type="AlphaFoldDB" id="B0MRH7"/>
<dbReference type="InterPro" id="IPR014729">
    <property type="entry name" value="Rossmann-like_a/b/a_fold"/>
</dbReference>
<dbReference type="InterPro" id="IPR046884">
    <property type="entry name" value="MnmA-like_central"/>
</dbReference>
<dbReference type="PANTHER" id="PTHR11933">
    <property type="entry name" value="TRNA 5-METHYLAMINOMETHYL-2-THIOURIDYLATE -METHYLTRANSFERASE"/>
    <property type="match status" value="1"/>
</dbReference>
<dbReference type="HAMAP" id="MF_00144">
    <property type="entry name" value="tRNA_thiouridyl_MnmA"/>
    <property type="match status" value="1"/>
</dbReference>
<feature type="binding site" evidence="9">
    <location>
        <position position="34"/>
    </location>
    <ligand>
        <name>ATP</name>
        <dbReference type="ChEBI" id="CHEBI:30616"/>
    </ligand>
</feature>
<dbReference type="Gene3D" id="3.40.50.620">
    <property type="entry name" value="HUPs"/>
    <property type="match status" value="1"/>
</dbReference>
<dbReference type="Pfam" id="PF20259">
    <property type="entry name" value="tRNA_Me_trans_M"/>
    <property type="match status" value="1"/>
</dbReference>
<evidence type="ECO:0000259" key="10">
    <source>
        <dbReference type="Pfam" id="PF20258"/>
    </source>
</evidence>
<evidence type="ECO:0000313" key="13">
    <source>
        <dbReference type="Proteomes" id="UP000005326"/>
    </source>
</evidence>
<sequence length="358" mass="40148">MNNKAVIAMSGGVDSSVAAYLMKQRGFDCIGVTMKLFANEDIGISREHSCCSLDDVEDARSVAYSLDMPYYVFNFSDRFETDVIDRFINAYENGITPNPCIDCNRYLKFDKLYMRAKELDRDYVVTGHYARVEKDGNGRFLLKKALDDTKDQSYVLYCLTQEQLSHTIFPLGEMRKSQAREIAESQGFINARKADSQDICFVQNGSYADFIEQYTGKNYPDGDFLDKDGNVIGRHKGVIRYTVGQRKGLGISAPEPLYVKAVNPVSNTVTLSYNDWLYSSIVKAGDINLISVPEIKGEMRVKAKVRYRHTEQWATVTQNGDTITAVFDEPQRAVTCGQALVLYDGDTVVGGGTIIEVE</sequence>
<keyword evidence="6 9" id="KW-0694">RNA-binding</keyword>
<dbReference type="SUPFAM" id="SSF52402">
    <property type="entry name" value="Adenine nucleotide alpha hydrolases-like"/>
    <property type="match status" value="1"/>
</dbReference>
<dbReference type="Pfam" id="PF20258">
    <property type="entry name" value="tRNA_Me_trans_C"/>
    <property type="match status" value="1"/>
</dbReference>
<dbReference type="GO" id="GO:0032259">
    <property type="term" value="P:methylation"/>
    <property type="evidence" value="ECO:0007669"/>
    <property type="project" value="UniProtKB-KW"/>
</dbReference>
<comment type="caution">
    <text evidence="9">Lacks conserved residue(s) required for the propagation of feature annotation.</text>
</comment>
<evidence type="ECO:0000256" key="9">
    <source>
        <dbReference type="HAMAP-Rule" id="MF_00144"/>
    </source>
</evidence>
<accession>B0MRH7</accession>
<dbReference type="EC" id="2.8.1.13" evidence="9"/>
<dbReference type="GO" id="GO:0000049">
    <property type="term" value="F:tRNA binding"/>
    <property type="evidence" value="ECO:0007669"/>
    <property type="project" value="UniProtKB-KW"/>
</dbReference>
<feature type="binding site" evidence="9">
    <location>
        <begin position="8"/>
        <end position="15"/>
    </location>
    <ligand>
        <name>ATP</name>
        <dbReference type="ChEBI" id="CHEBI:30616"/>
    </ligand>
</feature>
<comment type="function">
    <text evidence="9">Catalyzes the 2-thiolation of uridine at the wobble position (U34) of tRNA, leading to the formation of s(2)U34.</text>
</comment>
<dbReference type="Gene3D" id="2.30.30.280">
    <property type="entry name" value="Adenine nucleotide alpha hydrolases-like domains"/>
    <property type="match status" value="1"/>
</dbReference>
<feature type="binding site" evidence="9">
    <location>
        <position position="127"/>
    </location>
    <ligand>
        <name>ATP</name>
        <dbReference type="ChEBI" id="CHEBI:30616"/>
    </ligand>
</feature>
<dbReference type="GO" id="GO:0005524">
    <property type="term" value="F:ATP binding"/>
    <property type="evidence" value="ECO:0007669"/>
    <property type="project" value="UniProtKB-KW"/>
</dbReference>
<keyword evidence="2 9" id="KW-0808">Transferase</keyword>